<proteinExistence type="predicted"/>
<dbReference type="Pfam" id="PF00188">
    <property type="entry name" value="CAP"/>
    <property type="match status" value="1"/>
</dbReference>
<dbReference type="SUPFAM" id="SSF55797">
    <property type="entry name" value="PR-1-like"/>
    <property type="match status" value="1"/>
</dbReference>
<evidence type="ECO:0000313" key="4">
    <source>
        <dbReference type="Proteomes" id="UP001642483"/>
    </source>
</evidence>
<dbReference type="Gene3D" id="3.40.33.10">
    <property type="entry name" value="CAP"/>
    <property type="match status" value="1"/>
</dbReference>
<evidence type="ECO:0000259" key="2">
    <source>
        <dbReference type="SMART" id="SM00198"/>
    </source>
</evidence>
<accession>A0ABP0FVY8</accession>
<protein>
    <recommendedName>
        <fullName evidence="2">SCP domain-containing protein</fullName>
    </recommendedName>
</protein>
<keyword evidence="1" id="KW-0812">Transmembrane</keyword>
<dbReference type="InterPro" id="IPR001283">
    <property type="entry name" value="CRISP-related"/>
</dbReference>
<feature type="transmembrane region" description="Helical" evidence="1">
    <location>
        <begin position="355"/>
        <end position="380"/>
    </location>
</feature>
<feature type="domain" description="SCP" evidence="2">
    <location>
        <begin position="125"/>
        <end position="299"/>
    </location>
</feature>
<dbReference type="InterPro" id="IPR035940">
    <property type="entry name" value="CAP_sf"/>
</dbReference>
<keyword evidence="1" id="KW-1133">Transmembrane helix</keyword>
<dbReference type="SMART" id="SM00198">
    <property type="entry name" value="SCP"/>
    <property type="match status" value="1"/>
</dbReference>
<gene>
    <name evidence="3" type="ORF">CVLEPA_LOCUS13357</name>
</gene>
<evidence type="ECO:0000313" key="3">
    <source>
        <dbReference type="EMBL" id="CAK8682714.1"/>
    </source>
</evidence>
<reference evidence="3 4" key="1">
    <citation type="submission" date="2024-02" db="EMBL/GenBank/DDBJ databases">
        <authorList>
            <person name="Daric V."/>
            <person name="Darras S."/>
        </authorList>
    </citation>
    <scope>NUCLEOTIDE SEQUENCE [LARGE SCALE GENOMIC DNA]</scope>
</reference>
<dbReference type="PRINTS" id="PR00837">
    <property type="entry name" value="V5TPXLIKE"/>
</dbReference>
<dbReference type="EMBL" id="CAWYQH010000096">
    <property type="protein sequence ID" value="CAK8682714.1"/>
    <property type="molecule type" value="Genomic_DNA"/>
</dbReference>
<evidence type="ECO:0000256" key="1">
    <source>
        <dbReference type="SAM" id="Phobius"/>
    </source>
</evidence>
<name>A0ABP0FVY8_CLALP</name>
<keyword evidence="4" id="KW-1185">Reference proteome</keyword>
<keyword evidence="1" id="KW-0472">Membrane</keyword>
<organism evidence="3 4">
    <name type="scientific">Clavelina lepadiformis</name>
    <name type="common">Light-bulb sea squirt</name>
    <name type="synonym">Ascidia lepadiformis</name>
    <dbReference type="NCBI Taxonomy" id="159417"/>
    <lineage>
        <taxon>Eukaryota</taxon>
        <taxon>Metazoa</taxon>
        <taxon>Chordata</taxon>
        <taxon>Tunicata</taxon>
        <taxon>Ascidiacea</taxon>
        <taxon>Aplousobranchia</taxon>
        <taxon>Clavelinidae</taxon>
        <taxon>Clavelina</taxon>
    </lineage>
</organism>
<dbReference type="Proteomes" id="UP001642483">
    <property type="component" value="Unassembled WGS sequence"/>
</dbReference>
<comment type="caution">
    <text evidence="3">The sequence shown here is derived from an EMBL/GenBank/DDBJ whole genome shotgun (WGS) entry which is preliminary data.</text>
</comment>
<dbReference type="InterPro" id="IPR014044">
    <property type="entry name" value="CAP_dom"/>
</dbReference>
<sequence>MRALLWIIGLFSYVFVGFIVTPISSVFANDIMARNRRNVQVTTSYPIIGLERRKLMNWNETFLKKTYEWSGRNRLIFLTKLIKDFETTFRTSDRWSRTTNQSSTVVDIRGRNSAQYLRPQSLNESKLNSIVDEHNNQRSKISPTADEMLKMSWDYELEAKAWEKTKTCVFKTTPQYKRVTSSYSGVGENLYVGWGLNESDFDPAEALAPKQTVRNVNLNRRHDAVKKVSSWMTEAKYFDPQLGICLGGECERYVQTIWYNAFKLGCAWSACDKMHVHGFPVAKAIFLACYYGPRGIRQPYLTYYRGPSCSFCHPDDKCENRLCDNSHRATVTGPLPWTTPAPLTPATTTEATTSAAMVTLIVILSLVGTTIVATVVLIIAARWMRGDKFAIIQFFQAFFNPTDAEQKESTAAERSDVTT</sequence>
<dbReference type="PANTHER" id="PTHR10334">
    <property type="entry name" value="CYSTEINE-RICH SECRETORY PROTEIN-RELATED"/>
    <property type="match status" value="1"/>
</dbReference>